<gene>
    <name evidence="2" type="ORF">PLEPLA_LOCUS32141</name>
</gene>
<accession>A0A9N7V2T4</accession>
<protein>
    <submittedName>
        <fullName evidence="2">Uncharacterized protein</fullName>
    </submittedName>
</protein>
<evidence type="ECO:0000256" key="1">
    <source>
        <dbReference type="SAM" id="MobiDB-lite"/>
    </source>
</evidence>
<keyword evidence="3" id="KW-1185">Reference proteome</keyword>
<organism evidence="2 3">
    <name type="scientific">Pleuronectes platessa</name>
    <name type="common">European plaice</name>
    <dbReference type="NCBI Taxonomy" id="8262"/>
    <lineage>
        <taxon>Eukaryota</taxon>
        <taxon>Metazoa</taxon>
        <taxon>Chordata</taxon>
        <taxon>Craniata</taxon>
        <taxon>Vertebrata</taxon>
        <taxon>Euteleostomi</taxon>
        <taxon>Actinopterygii</taxon>
        <taxon>Neopterygii</taxon>
        <taxon>Teleostei</taxon>
        <taxon>Neoteleostei</taxon>
        <taxon>Acanthomorphata</taxon>
        <taxon>Carangaria</taxon>
        <taxon>Pleuronectiformes</taxon>
        <taxon>Pleuronectoidei</taxon>
        <taxon>Pleuronectidae</taxon>
        <taxon>Pleuronectes</taxon>
    </lineage>
</organism>
<evidence type="ECO:0000313" key="3">
    <source>
        <dbReference type="Proteomes" id="UP001153269"/>
    </source>
</evidence>
<feature type="compositionally biased region" description="Polar residues" evidence="1">
    <location>
        <begin position="78"/>
        <end position="87"/>
    </location>
</feature>
<dbReference type="EMBL" id="CADEAL010003358">
    <property type="protein sequence ID" value="CAB1444425.1"/>
    <property type="molecule type" value="Genomic_DNA"/>
</dbReference>
<dbReference type="AlphaFoldDB" id="A0A9N7V2T4"/>
<proteinExistence type="predicted"/>
<reference evidence="2" key="1">
    <citation type="submission" date="2020-03" db="EMBL/GenBank/DDBJ databases">
        <authorList>
            <person name="Weist P."/>
        </authorList>
    </citation>
    <scope>NUCLEOTIDE SEQUENCE</scope>
</reference>
<dbReference type="Proteomes" id="UP001153269">
    <property type="component" value="Unassembled WGS sequence"/>
</dbReference>
<feature type="region of interest" description="Disordered" evidence="1">
    <location>
        <begin position="1"/>
        <end position="110"/>
    </location>
</feature>
<evidence type="ECO:0000313" key="2">
    <source>
        <dbReference type="EMBL" id="CAB1444425.1"/>
    </source>
</evidence>
<name>A0A9N7V2T4_PLEPL</name>
<feature type="compositionally biased region" description="Basic and acidic residues" evidence="1">
    <location>
        <begin position="12"/>
        <end position="33"/>
    </location>
</feature>
<sequence length="130" mass="13853">MAPGVRFNCGDTAHDWSEERESRKEVEVARDGEVTQINVSTQPTITSSSSGSSSLADLHHPSAFSLGETERDGLAGNAASSKTQHPVSSHRDTHTSHHQTSFGSGGGNKGARWQCSLKCRAHRVRAGSRG</sequence>
<feature type="compositionally biased region" description="Polar residues" evidence="1">
    <location>
        <begin position="35"/>
        <end position="46"/>
    </location>
</feature>
<comment type="caution">
    <text evidence="2">The sequence shown here is derived from an EMBL/GenBank/DDBJ whole genome shotgun (WGS) entry which is preliminary data.</text>
</comment>